<sequence length="369" mass="41042">MPHAIRLFLCGDVMLGRGIDQILPHPSDPALHETYVRDARRYVALAERQSGEIPRPATYAYVWGEALAELERQRPDVRIVNLETAITLSNRHWPKGIHYRMHPRNLPCLSAAGIDCCVLANNHVLDWGRTGLRDTITSLHGARMASTGAGDDVAAAQAPAILPLGNGARMLVFAAATGDSGVPPSWAAQSTRAGVHRLPDLSSRTVGRLAALVQRYRQDGDCVVFSMHWGGNWDYSVPQDQREFAHALIDEAGVDVIHGHSSHHVKAIEVHRDRLILHGCGDLLNDYEGIEGHDAYRGELGLLYFPTLARGSGRLLELAMVPTRIRRLRINQAGDRDRIWLRDRLRRECRPFGCDVDLGPDGRFGLRWQ</sequence>
<dbReference type="PANTHER" id="PTHR33393:SF11">
    <property type="entry name" value="POLYGLUTAMINE SYNTHESIS ACCESSORY PROTEIN RV0574C-RELATED"/>
    <property type="match status" value="1"/>
</dbReference>
<organism evidence="3 4">
    <name type="scientific">Aerolutibacter ruishenii</name>
    <dbReference type="NCBI Taxonomy" id="686800"/>
    <lineage>
        <taxon>Bacteria</taxon>
        <taxon>Pseudomonadati</taxon>
        <taxon>Pseudomonadota</taxon>
        <taxon>Gammaproteobacteria</taxon>
        <taxon>Lysobacterales</taxon>
        <taxon>Lysobacteraceae</taxon>
        <taxon>Aerolutibacter</taxon>
    </lineage>
</organism>
<dbReference type="SMART" id="SM00854">
    <property type="entry name" value="PGA_cap"/>
    <property type="match status" value="1"/>
</dbReference>
<accession>A0A562LHZ0</accession>
<dbReference type="EMBL" id="VLKP01000013">
    <property type="protein sequence ID" value="TWI07217.1"/>
    <property type="molecule type" value="Genomic_DNA"/>
</dbReference>
<dbReference type="AlphaFoldDB" id="A0A562LHZ0"/>
<keyword evidence="4" id="KW-1185">Reference proteome</keyword>
<protein>
    <submittedName>
        <fullName evidence="3">Poly-gamma-glutamate synthesis protein (Capsule biosynthesis protein)</fullName>
    </submittedName>
</protein>
<dbReference type="InterPro" id="IPR052169">
    <property type="entry name" value="CW_Biosynth-Accessory"/>
</dbReference>
<name>A0A562LHZ0_9GAMM</name>
<gene>
    <name evidence="3" type="ORF">IP93_02735</name>
</gene>
<dbReference type="Gene3D" id="3.60.21.10">
    <property type="match status" value="1"/>
</dbReference>
<evidence type="ECO:0000259" key="2">
    <source>
        <dbReference type="SMART" id="SM00854"/>
    </source>
</evidence>
<dbReference type="CDD" id="cd07381">
    <property type="entry name" value="MPP_CapA"/>
    <property type="match status" value="1"/>
</dbReference>
<dbReference type="Proteomes" id="UP000316471">
    <property type="component" value="Unassembled WGS sequence"/>
</dbReference>
<evidence type="ECO:0000313" key="4">
    <source>
        <dbReference type="Proteomes" id="UP000316471"/>
    </source>
</evidence>
<dbReference type="Pfam" id="PF09587">
    <property type="entry name" value="PGA_cap"/>
    <property type="match status" value="1"/>
</dbReference>
<proteinExistence type="inferred from homology"/>
<feature type="domain" description="Capsule synthesis protein CapA" evidence="2">
    <location>
        <begin position="6"/>
        <end position="287"/>
    </location>
</feature>
<comment type="similarity">
    <text evidence="1">Belongs to the CapA family.</text>
</comment>
<dbReference type="OrthoDB" id="9810718at2"/>
<comment type="caution">
    <text evidence="3">The sequence shown here is derived from an EMBL/GenBank/DDBJ whole genome shotgun (WGS) entry which is preliminary data.</text>
</comment>
<dbReference type="InterPro" id="IPR029052">
    <property type="entry name" value="Metallo-depent_PP-like"/>
</dbReference>
<dbReference type="InterPro" id="IPR019079">
    <property type="entry name" value="Capsule_synth_CapA"/>
</dbReference>
<reference evidence="3 4" key="1">
    <citation type="journal article" date="2015" name="Stand. Genomic Sci.">
        <title>Genomic Encyclopedia of Bacterial and Archaeal Type Strains, Phase III: the genomes of soil and plant-associated and newly described type strains.</title>
        <authorList>
            <person name="Whitman W.B."/>
            <person name="Woyke T."/>
            <person name="Klenk H.P."/>
            <person name="Zhou Y."/>
            <person name="Lilburn T.G."/>
            <person name="Beck B.J."/>
            <person name="De Vos P."/>
            <person name="Vandamme P."/>
            <person name="Eisen J.A."/>
            <person name="Garrity G."/>
            <person name="Hugenholtz P."/>
            <person name="Kyrpides N.C."/>
        </authorList>
    </citation>
    <scope>NUCLEOTIDE SEQUENCE [LARGE SCALE GENOMIC DNA]</scope>
    <source>
        <strain evidence="3 4">CGMCC 1.10136</strain>
    </source>
</reference>
<evidence type="ECO:0000313" key="3">
    <source>
        <dbReference type="EMBL" id="TWI07217.1"/>
    </source>
</evidence>
<evidence type="ECO:0000256" key="1">
    <source>
        <dbReference type="ARBA" id="ARBA00005662"/>
    </source>
</evidence>
<dbReference type="PANTHER" id="PTHR33393">
    <property type="entry name" value="POLYGLUTAMINE SYNTHESIS ACCESSORY PROTEIN RV0574C-RELATED"/>
    <property type="match status" value="1"/>
</dbReference>
<dbReference type="SUPFAM" id="SSF56300">
    <property type="entry name" value="Metallo-dependent phosphatases"/>
    <property type="match status" value="1"/>
</dbReference>